<dbReference type="SUPFAM" id="SSF48452">
    <property type="entry name" value="TPR-like"/>
    <property type="match status" value="1"/>
</dbReference>
<gene>
    <name evidence="1" type="ordered locus">HCD_05285</name>
</gene>
<dbReference type="Proteomes" id="UP000005013">
    <property type="component" value="Chromosome"/>
</dbReference>
<proteinExistence type="predicted"/>
<dbReference type="KEGG" id="hcm:HCD_05285"/>
<dbReference type="STRING" id="1163745.HCD_05285"/>
<dbReference type="PATRIC" id="fig|1163745.3.peg.1117"/>
<protein>
    <submittedName>
        <fullName evidence="1">Uncharacterized protein</fullName>
    </submittedName>
</protein>
<dbReference type="OrthoDB" id="5362770at2"/>
<keyword evidence="2" id="KW-1185">Reference proteome</keyword>
<dbReference type="RefSeq" id="WP_014659547.1">
    <property type="nucleotide sequence ID" value="NC_017735.1"/>
</dbReference>
<organism evidence="1 2">
    <name type="scientific">Helicobacter cetorum (strain ATCC BAA-540 / CCUG 52418 / MIT 99-5656)</name>
    <dbReference type="NCBI Taxonomy" id="1163745"/>
    <lineage>
        <taxon>Bacteria</taxon>
        <taxon>Pseudomonadati</taxon>
        <taxon>Campylobacterota</taxon>
        <taxon>Epsilonproteobacteria</taxon>
        <taxon>Campylobacterales</taxon>
        <taxon>Helicobacteraceae</taxon>
        <taxon>Helicobacter</taxon>
    </lineage>
</organism>
<dbReference type="Gene3D" id="1.25.40.10">
    <property type="entry name" value="Tetratricopeptide repeat domain"/>
    <property type="match status" value="1"/>
</dbReference>
<evidence type="ECO:0000313" key="1">
    <source>
        <dbReference type="EMBL" id="AFI06059.1"/>
    </source>
</evidence>
<dbReference type="InterPro" id="IPR011990">
    <property type="entry name" value="TPR-like_helical_dom_sf"/>
</dbReference>
<dbReference type="HOGENOM" id="CLU_068028_0_0_7"/>
<sequence length="342" mass="40281">MQHFSFLYKDSLFSIALLTFIIALVILLEQARAYYAQKRNQRFLQKFAKAQNAYASNKALEELLRHANFSSLFFLAQAYFKGADFQMSIKILKDLLTRSLENEEKIAVLDLLAKSYFSMGYLQKTQNTLKEILRFSPRNIEALLKLMHVYELEKDYSKALETLECLEELQVSEIETTKNYLYMMYLIENKESGDKILYVAHNHQALKKIALAYLKTHHLELFWQEIDKTKCLENLLDLLWGMQNIPSFILEKHAVLQEIARAKGLLLDDKPCNIFELEIMRVLRKSPTKASLTFEYRCKNCKQILPFESHRCPMCYQLAFMEVVCKISKETYKETFYEVTRN</sequence>
<name>I0ESZ0_HELCM</name>
<dbReference type="eggNOG" id="COG2956">
    <property type="taxonomic scope" value="Bacteria"/>
</dbReference>
<reference evidence="1 2" key="1">
    <citation type="journal article" date="2013" name="PLoS ONE">
        <title>Sequence Divergence and Conservation in Genomes ofHelicobacter cetorum Strains from a Dolphin and a Whale.</title>
        <authorList>
            <person name="Kersulyte D."/>
            <person name="Rossi M."/>
            <person name="Berg D.E."/>
        </authorList>
    </citation>
    <scope>NUCLEOTIDE SEQUENCE [LARGE SCALE GENOMIC DNA]</scope>
    <source>
        <strain evidence="1 2">MIT 99-5656</strain>
    </source>
</reference>
<dbReference type="eggNOG" id="COG1439">
    <property type="taxonomic scope" value="Bacteria"/>
</dbReference>
<accession>I0ESZ0</accession>
<dbReference type="AlphaFoldDB" id="I0ESZ0"/>
<dbReference type="EMBL" id="CP003481">
    <property type="protein sequence ID" value="AFI06059.1"/>
    <property type="molecule type" value="Genomic_DNA"/>
</dbReference>
<evidence type="ECO:0000313" key="2">
    <source>
        <dbReference type="Proteomes" id="UP000005013"/>
    </source>
</evidence>